<evidence type="ECO:0000256" key="3">
    <source>
        <dbReference type="PIRSR" id="PIRSR603782-2"/>
    </source>
</evidence>
<feature type="signal peptide" evidence="5">
    <location>
        <begin position="1"/>
        <end position="35"/>
    </location>
</feature>
<accession>A0A085W9U6</accession>
<dbReference type="STRING" id="394096.DB31_2253"/>
<name>A0A085W9U6_9BACT</name>
<feature type="transmembrane region" description="Helical" evidence="4">
    <location>
        <begin position="256"/>
        <end position="283"/>
    </location>
</feature>
<dbReference type="CDD" id="cd02968">
    <property type="entry name" value="SCO"/>
    <property type="match status" value="1"/>
</dbReference>
<dbReference type="SUPFAM" id="SSF52833">
    <property type="entry name" value="Thioredoxin-like"/>
    <property type="match status" value="1"/>
</dbReference>
<feature type="chain" id="PRO_5001799382" evidence="5">
    <location>
        <begin position="36"/>
        <end position="293"/>
    </location>
</feature>
<keyword evidence="3" id="KW-1015">Disulfide bond</keyword>
<proteinExistence type="inferred from homology"/>
<keyword evidence="7" id="KW-1185">Reference proteome</keyword>
<dbReference type="AlphaFoldDB" id="A0A085W9U6"/>
<keyword evidence="4" id="KW-0812">Transmembrane</keyword>
<dbReference type="Proteomes" id="UP000028725">
    <property type="component" value="Unassembled WGS sequence"/>
</dbReference>
<evidence type="ECO:0000256" key="4">
    <source>
        <dbReference type="SAM" id="Phobius"/>
    </source>
</evidence>
<evidence type="ECO:0000256" key="2">
    <source>
        <dbReference type="PIRSR" id="PIRSR603782-1"/>
    </source>
</evidence>
<keyword evidence="5" id="KW-0732">Signal</keyword>
<evidence type="ECO:0000313" key="6">
    <source>
        <dbReference type="EMBL" id="KFE64459.1"/>
    </source>
</evidence>
<sequence length="293" mass="32124">MSMYSPHLFFGSRAGWRLGLAVAALVLGASLPASALPGGGKTPQAIVNADQPPQVQGVDVEEHLGEPVPLAARFTDETGREVTLGQLLPKDKPSLVTLVYYECPMLCNLVINGQVAAMREVGLELGKDYEAITVSIDPKDTPAQSEARRRRHLQAMGKPESAPWHFLTGTEENIRLLTEAVGFKYKYDESTKQYAHPAVVHVITPEGSVSRYLYGTSFPAKDMKLALVEASSGRVGTSFDRVVLSCFKYDAAMRRYSFYVFGFIRTGALMVLTALSGMLIYFWRRELKKGAAA</sequence>
<keyword evidence="2" id="KW-0186">Copper</keyword>
<feature type="binding site" evidence="2">
    <location>
        <position position="196"/>
    </location>
    <ligand>
        <name>Cu cation</name>
        <dbReference type="ChEBI" id="CHEBI:23378"/>
    </ligand>
</feature>
<evidence type="ECO:0000256" key="1">
    <source>
        <dbReference type="ARBA" id="ARBA00010996"/>
    </source>
</evidence>
<keyword evidence="4" id="KW-0472">Membrane</keyword>
<evidence type="ECO:0000313" key="7">
    <source>
        <dbReference type="Proteomes" id="UP000028725"/>
    </source>
</evidence>
<dbReference type="PANTHER" id="PTHR12151">
    <property type="entry name" value="ELECTRON TRANSPORT PROTIN SCO1/SENC FAMILY MEMBER"/>
    <property type="match status" value="1"/>
</dbReference>
<dbReference type="Gene3D" id="3.40.30.10">
    <property type="entry name" value="Glutaredoxin"/>
    <property type="match status" value="1"/>
</dbReference>
<feature type="binding site" evidence="2">
    <location>
        <position position="107"/>
    </location>
    <ligand>
        <name>Cu cation</name>
        <dbReference type="ChEBI" id="CHEBI:23378"/>
    </ligand>
</feature>
<dbReference type="GO" id="GO:0046872">
    <property type="term" value="F:metal ion binding"/>
    <property type="evidence" value="ECO:0007669"/>
    <property type="project" value="UniProtKB-KW"/>
</dbReference>
<reference evidence="6 7" key="1">
    <citation type="submission" date="2014-04" db="EMBL/GenBank/DDBJ databases">
        <title>Genome assembly of Hyalangium minutum DSM 14724.</title>
        <authorList>
            <person name="Sharma G."/>
            <person name="Subramanian S."/>
        </authorList>
    </citation>
    <scope>NUCLEOTIDE SEQUENCE [LARGE SCALE GENOMIC DNA]</scope>
    <source>
        <strain evidence="6 7">DSM 14724</strain>
    </source>
</reference>
<gene>
    <name evidence="6" type="ORF">DB31_2253</name>
</gene>
<feature type="binding site" evidence="2">
    <location>
        <position position="103"/>
    </location>
    <ligand>
        <name>Cu cation</name>
        <dbReference type="ChEBI" id="CHEBI:23378"/>
    </ligand>
</feature>
<evidence type="ECO:0000256" key="5">
    <source>
        <dbReference type="SAM" id="SignalP"/>
    </source>
</evidence>
<keyword evidence="4" id="KW-1133">Transmembrane helix</keyword>
<dbReference type="PATRIC" id="fig|394096.3.peg.6587"/>
<dbReference type="InterPro" id="IPR003782">
    <property type="entry name" value="SCO1/SenC"/>
</dbReference>
<dbReference type="PANTHER" id="PTHR12151:SF8">
    <property type="entry name" value="THIOREDOXIN DOMAIN-CONTAINING PROTEIN"/>
    <property type="match status" value="1"/>
</dbReference>
<dbReference type="EMBL" id="JMCB01000014">
    <property type="protein sequence ID" value="KFE64459.1"/>
    <property type="molecule type" value="Genomic_DNA"/>
</dbReference>
<dbReference type="InterPro" id="IPR036249">
    <property type="entry name" value="Thioredoxin-like_sf"/>
</dbReference>
<comment type="caution">
    <text evidence="6">The sequence shown here is derived from an EMBL/GenBank/DDBJ whole genome shotgun (WGS) entry which is preliminary data.</text>
</comment>
<keyword evidence="2" id="KW-0479">Metal-binding</keyword>
<dbReference type="Pfam" id="PF02630">
    <property type="entry name" value="SCO1-SenC"/>
    <property type="match status" value="1"/>
</dbReference>
<comment type="similarity">
    <text evidence="1">Belongs to the SCO1/2 family.</text>
</comment>
<feature type="disulfide bond" description="Redox-active" evidence="3">
    <location>
        <begin position="103"/>
        <end position="107"/>
    </location>
</feature>
<organism evidence="6 7">
    <name type="scientific">Hyalangium minutum</name>
    <dbReference type="NCBI Taxonomy" id="394096"/>
    <lineage>
        <taxon>Bacteria</taxon>
        <taxon>Pseudomonadati</taxon>
        <taxon>Myxococcota</taxon>
        <taxon>Myxococcia</taxon>
        <taxon>Myxococcales</taxon>
        <taxon>Cystobacterineae</taxon>
        <taxon>Archangiaceae</taxon>
        <taxon>Hyalangium</taxon>
    </lineage>
</organism>
<protein>
    <submittedName>
        <fullName evidence="6">SCO1/SenC family protein</fullName>
    </submittedName>
</protein>